<dbReference type="GO" id="GO:0003677">
    <property type="term" value="F:DNA binding"/>
    <property type="evidence" value="ECO:0007669"/>
    <property type="project" value="InterPro"/>
</dbReference>
<keyword evidence="2" id="KW-1185">Reference proteome</keyword>
<dbReference type="InterPro" id="IPR002514">
    <property type="entry name" value="Transposase_8"/>
</dbReference>
<evidence type="ECO:0000313" key="1">
    <source>
        <dbReference type="EMBL" id="MBB5692728.1"/>
    </source>
</evidence>
<protein>
    <submittedName>
        <fullName evidence="1">Transposase</fullName>
    </submittedName>
</protein>
<evidence type="ECO:0000313" key="2">
    <source>
        <dbReference type="Proteomes" id="UP000580654"/>
    </source>
</evidence>
<dbReference type="GO" id="GO:0004803">
    <property type="term" value="F:transposase activity"/>
    <property type="evidence" value="ECO:0007669"/>
    <property type="project" value="InterPro"/>
</dbReference>
<comment type="caution">
    <text evidence="1">The sequence shown here is derived from an EMBL/GenBank/DDBJ whole genome shotgun (WGS) entry which is preliminary data.</text>
</comment>
<accession>A0A840XVG0</accession>
<dbReference type="SUPFAM" id="SSF46689">
    <property type="entry name" value="Homeodomain-like"/>
    <property type="match status" value="1"/>
</dbReference>
<dbReference type="EMBL" id="JACIJD010000002">
    <property type="protein sequence ID" value="MBB5692728.1"/>
    <property type="molecule type" value="Genomic_DNA"/>
</dbReference>
<name>A0A840XVG0_9PROT</name>
<dbReference type="GO" id="GO:0006313">
    <property type="term" value="P:DNA transposition"/>
    <property type="evidence" value="ECO:0007669"/>
    <property type="project" value="InterPro"/>
</dbReference>
<dbReference type="PANTHER" id="PTHR33215">
    <property type="entry name" value="PROTEIN DISTAL ANTENNA"/>
    <property type="match status" value="1"/>
</dbReference>
<dbReference type="AlphaFoldDB" id="A0A840XVG0"/>
<proteinExistence type="predicted"/>
<sequence length="105" mass="11605">MTTKTRREFTEEFKREAVGLLASSGRPLMQVANELGIQPSMLRNWRGRLGSVAGQATAAERPATTGLAVSAEQAEIRRLQKELERAQMERDIPKKAIGIFSGPPR</sequence>
<dbReference type="InterPro" id="IPR051839">
    <property type="entry name" value="RD_transcriptional_regulator"/>
</dbReference>
<reference evidence="1 2" key="1">
    <citation type="submission" date="2020-08" db="EMBL/GenBank/DDBJ databases">
        <title>Genomic Encyclopedia of Type Strains, Phase IV (KMG-IV): sequencing the most valuable type-strain genomes for metagenomic binning, comparative biology and taxonomic classification.</title>
        <authorList>
            <person name="Goeker M."/>
        </authorList>
    </citation>
    <scope>NUCLEOTIDE SEQUENCE [LARGE SCALE GENOMIC DNA]</scope>
    <source>
        <strain evidence="1 2">DSM 25622</strain>
    </source>
</reference>
<gene>
    <name evidence="1" type="ORF">FHS87_000743</name>
</gene>
<dbReference type="Proteomes" id="UP000580654">
    <property type="component" value="Unassembled WGS sequence"/>
</dbReference>
<organism evidence="1 2">
    <name type="scientific">Muricoccus pecuniae</name>
    <dbReference type="NCBI Taxonomy" id="693023"/>
    <lineage>
        <taxon>Bacteria</taxon>
        <taxon>Pseudomonadati</taxon>
        <taxon>Pseudomonadota</taxon>
        <taxon>Alphaproteobacteria</taxon>
        <taxon>Acetobacterales</taxon>
        <taxon>Roseomonadaceae</taxon>
        <taxon>Muricoccus</taxon>
    </lineage>
</organism>
<dbReference type="Pfam" id="PF01527">
    <property type="entry name" value="HTH_Tnp_1"/>
    <property type="match status" value="1"/>
</dbReference>
<dbReference type="InterPro" id="IPR009057">
    <property type="entry name" value="Homeodomain-like_sf"/>
</dbReference>
<dbReference type="Gene3D" id="1.10.10.60">
    <property type="entry name" value="Homeodomain-like"/>
    <property type="match status" value="1"/>
</dbReference>
<dbReference type="PANTHER" id="PTHR33215:SF13">
    <property type="entry name" value="PROTEIN DISTAL ANTENNA"/>
    <property type="match status" value="1"/>
</dbReference>